<sequence length="111" mass="12361">MPAADDDGVQRLFCHVTPVRSASIAFDLVGPAFLRQARVLSRVTQRATLTQQVPTLVEGDFQRSQALLFFGFFDFVMLQFGPELLLFGNEPVNFGEDVLICGHTPSVPDYR</sequence>
<gene>
    <name evidence="1" type="ORF">RMCFA_6067</name>
</gene>
<proteinExistence type="predicted"/>
<dbReference type="Proteomes" id="UP000069705">
    <property type="component" value="Unassembled WGS sequence"/>
</dbReference>
<reference evidence="1 2" key="1">
    <citation type="journal article" date="2016" name="Genome Announc.">
        <title>Draft Genome Sequences of Five Rapidly Growing Mycobacterium Species, M. thermoresistibile, M. fortuitum subsp. acetamidolyticum, M. canariasense, M. brisbanense, and M. novocastrense.</title>
        <authorList>
            <person name="Katahira K."/>
            <person name="Ogura Y."/>
            <person name="Gotoh Y."/>
            <person name="Hayashi T."/>
        </authorList>
    </citation>
    <scope>NUCLEOTIDE SEQUENCE [LARGE SCALE GENOMIC DNA]</scope>
    <source>
        <strain evidence="1 2">JCM6368</strain>
    </source>
</reference>
<protein>
    <submittedName>
        <fullName evidence="1">Uncharacterized protein</fullName>
    </submittedName>
</protein>
<dbReference type="AlphaFoldDB" id="A0A100WWW1"/>
<comment type="caution">
    <text evidence="1">The sequence shown here is derived from an EMBL/GenBank/DDBJ whole genome shotgun (WGS) entry which is preliminary data.</text>
</comment>
<evidence type="ECO:0000313" key="2">
    <source>
        <dbReference type="Proteomes" id="UP000069705"/>
    </source>
</evidence>
<organism evidence="1 2">
    <name type="scientific">Mycolicibacterium fortuitum subsp. acetamidolyticum</name>
    <dbReference type="NCBI Taxonomy" id="144550"/>
    <lineage>
        <taxon>Bacteria</taxon>
        <taxon>Bacillati</taxon>
        <taxon>Actinomycetota</taxon>
        <taxon>Actinomycetes</taxon>
        <taxon>Mycobacteriales</taxon>
        <taxon>Mycobacteriaceae</taxon>
        <taxon>Mycolicibacterium</taxon>
    </lineage>
</organism>
<dbReference type="EMBL" id="BCSZ01000064">
    <property type="protein sequence ID" value="GAT05956.1"/>
    <property type="molecule type" value="Genomic_DNA"/>
</dbReference>
<evidence type="ECO:0000313" key="1">
    <source>
        <dbReference type="EMBL" id="GAT05956.1"/>
    </source>
</evidence>
<reference evidence="2" key="2">
    <citation type="submission" date="2016-02" db="EMBL/GenBank/DDBJ databases">
        <title>Draft genome sequence of five rapidly growing Mycobacterium species.</title>
        <authorList>
            <person name="Katahira K."/>
            <person name="Gotou Y."/>
            <person name="Iida K."/>
            <person name="Ogura Y."/>
            <person name="Hayashi T."/>
        </authorList>
    </citation>
    <scope>NUCLEOTIDE SEQUENCE [LARGE SCALE GENOMIC DNA]</scope>
    <source>
        <strain evidence="2">JCM6368</strain>
    </source>
</reference>
<accession>A0A100WWW1</accession>
<name>A0A100WWW1_MYCFO</name>